<name>A0A4U8UPN7_STECR</name>
<dbReference type="EMBL" id="AZBU02000001">
    <property type="protein sequence ID" value="TMS34285.1"/>
    <property type="molecule type" value="Genomic_DNA"/>
</dbReference>
<reference evidence="3 4" key="2">
    <citation type="journal article" date="2015" name="Genome Biol.">
        <title>Comparative genomics of Steinernema reveals deeply conserved gene regulatory networks.</title>
        <authorList>
            <person name="Dillman A.R."/>
            <person name="Macchietto M."/>
            <person name="Porter C.F."/>
            <person name="Rogers A."/>
            <person name="Williams B."/>
            <person name="Antoshechkin I."/>
            <person name="Lee M.M."/>
            <person name="Goodwin Z."/>
            <person name="Lu X."/>
            <person name="Lewis E.E."/>
            <person name="Goodrich-Blair H."/>
            <person name="Stock S.P."/>
            <person name="Adams B.J."/>
            <person name="Sternberg P.W."/>
            <person name="Mortazavi A."/>
        </authorList>
    </citation>
    <scope>NUCLEOTIDE SEQUENCE [LARGE SCALE GENOMIC DNA]</scope>
    <source>
        <strain evidence="3 4">ALL</strain>
    </source>
</reference>
<evidence type="ECO:0000256" key="1">
    <source>
        <dbReference type="SAM" id="MobiDB-lite"/>
    </source>
</evidence>
<evidence type="ECO:0000313" key="4">
    <source>
        <dbReference type="Proteomes" id="UP000298663"/>
    </source>
</evidence>
<accession>A0A4U8UPN7</accession>
<dbReference type="EMBL" id="AZBU02000001">
    <property type="protein sequence ID" value="TMS34282.1"/>
    <property type="molecule type" value="Genomic_DNA"/>
</dbReference>
<comment type="caution">
    <text evidence="3">The sequence shown here is derived from an EMBL/GenBank/DDBJ whole genome shotgun (WGS) entry which is preliminary data.</text>
</comment>
<evidence type="ECO:0000313" key="3">
    <source>
        <dbReference type="EMBL" id="TMS34285.1"/>
    </source>
</evidence>
<reference evidence="3 4" key="3">
    <citation type="journal article" date="2019" name="G3 (Bethesda)">
        <title>Hybrid Assembly of the Genome of the Entomopathogenic Nematode Steinernema carpocapsae Identifies the X-Chromosome.</title>
        <authorList>
            <person name="Serra L."/>
            <person name="Macchietto M."/>
            <person name="Macias-Munoz A."/>
            <person name="McGill C.J."/>
            <person name="Rodriguez I.M."/>
            <person name="Rodriguez B."/>
            <person name="Murad R."/>
            <person name="Mortazavi A."/>
        </authorList>
    </citation>
    <scope>NUCLEOTIDE SEQUENCE [LARGE SCALE GENOMIC DNA]</scope>
    <source>
        <strain evidence="3 4">ALL</strain>
    </source>
</reference>
<proteinExistence type="predicted"/>
<feature type="region of interest" description="Disordered" evidence="1">
    <location>
        <begin position="30"/>
        <end position="72"/>
    </location>
</feature>
<keyword evidence="4" id="KW-1185">Reference proteome</keyword>
<organism evidence="3 4">
    <name type="scientific">Steinernema carpocapsae</name>
    <name type="common">Entomopathogenic nematode</name>
    <dbReference type="NCBI Taxonomy" id="34508"/>
    <lineage>
        <taxon>Eukaryota</taxon>
        <taxon>Metazoa</taxon>
        <taxon>Ecdysozoa</taxon>
        <taxon>Nematoda</taxon>
        <taxon>Chromadorea</taxon>
        <taxon>Rhabditida</taxon>
        <taxon>Tylenchina</taxon>
        <taxon>Panagrolaimomorpha</taxon>
        <taxon>Strongyloidoidea</taxon>
        <taxon>Steinernematidae</taxon>
        <taxon>Steinernema</taxon>
    </lineage>
</organism>
<sequence length="72" mass="7705">MQYLRVDGGEGGGAQKEAQLQCMYTIGEEQPTSAATSCGQQESPLRKQLETGSCERRTPALGEERRSAGGTQ</sequence>
<evidence type="ECO:0000313" key="2">
    <source>
        <dbReference type="EMBL" id="TMS34282.1"/>
    </source>
</evidence>
<feature type="compositionally biased region" description="Polar residues" evidence="1">
    <location>
        <begin position="30"/>
        <end position="43"/>
    </location>
</feature>
<reference evidence="3" key="1">
    <citation type="submission" date="2013-11" db="EMBL/GenBank/DDBJ databases">
        <authorList>
            <person name="Sternberg P."/>
            <person name="Dillman A."/>
            <person name="Macchietto M."/>
        </authorList>
    </citation>
    <scope>NUCLEOTIDE SEQUENCE</scope>
    <source>
        <strain evidence="3">ALL</strain>
    </source>
</reference>
<gene>
    <name evidence="2" type="ORF">L596_001908</name>
    <name evidence="3" type="ORF">L596_001911</name>
</gene>
<feature type="compositionally biased region" description="Basic and acidic residues" evidence="1">
    <location>
        <begin position="44"/>
        <end position="72"/>
    </location>
</feature>
<protein>
    <submittedName>
        <fullName evidence="3">Uncharacterized protein</fullName>
    </submittedName>
</protein>
<dbReference type="Proteomes" id="UP000298663">
    <property type="component" value="Chromosome X"/>
</dbReference>
<dbReference type="AlphaFoldDB" id="A0A4U8UPN7"/>